<dbReference type="AlphaFoldDB" id="A0A6N3C5A1"/>
<dbReference type="EMBL" id="CACRTL010000029">
    <property type="protein sequence ID" value="VYU12166.1"/>
    <property type="molecule type" value="Genomic_DNA"/>
</dbReference>
<protein>
    <submittedName>
        <fullName evidence="1">Uncharacterized protein</fullName>
    </submittedName>
</protein>
<name>A0A6N3C5A1_9FIRM</name>
<reference evidence="1" key="1">
    <citation type="submission" date="2019-11" db="EMBL/GenBank/DDBJ databases">
        <authorList>
            <person name="Feng L."/>
        </authorList>
    </citation>
    <scope>NUCLEOTIDE SEQUENCE</scope>
    <source>
        <strain evidence="1">CramosumLFYP8</strain>
    </source>
</reference>
<proteinExistence type="predicted"/>
<sequence>MRIILVNNAKDLDGFLLPLCFFGGNTRLLEEKEKTCIIQCDYEIAEVLKEYIIKP</sequence>
<dbReference type="RefSeq" id="WP_156635738.1">
    <property type="nucleotide sequence ID" value="NZ_CACRTL010000029.1"/>
</dbReference>
<gene>
    <name evidence="1" type="ORF">CRLFYP8_03002</name>
</gene>
<evidence type="ECO:0000313" key="1">
    <source>
        <dbReference type="EMBL" id="VYU12166.1"/>
    </source>
</evidence>
<organism evidence="1">
    <name type="scientific">Thomasclavelia ramosa</name>
    <dbReference type="NCBI Taxonomy" id="1547"/>
    <lineage>
        <taxon>Bacteria</taxon>
        <taxon>Bacillati</taxon>
        <taxon>Bacillota</taxon>
        <taxon>Erysipelotrichia</taxon>
        <taxon>Erysipelotrichales</taxon>
        <taxon>Coprobacillaceae</taxon>
        <taxon>Thomasclavelia</taxon>
    </lineage>
</organism>
<accession>A0A6N3C5A1</accession>